<dbReference type="EMBL" id="ANNX02000035">
    <property type="protein sequence ID" value="KYC39212.1"/>
    <property type="molecule type" value="Genomic_DNA"/>
</dbReference>
<name>A0A139X3L2_9CYAN</name>
<keyword evidence="2" id="KW-1185">Reference proteome</keyword>
<evidence type="ECO:0000313" key="1">
    <source>
        <dbReference type="EMBL" id="KYC39212.1"/>
    </source>
</evidence>
<sequence length="69" mass="8217">MIGKYPFGHLMAYKEEIDAKRLYAKEKLPKQMHMSSLLRQYFDQKYESHYVLDDYIILAKKAEIIGEST</sequence>
<proteinExistence type="predicted"/>
<accession>A0A139X3L2</accession>
<gene>
    <name evidence="1" type="ORF">WA1_31185</name>
</gene>
<dbReference type="AlphaFoldDB" id="A0A139X3L2"/>
<dbReference type="STRING" id="128403.WA1_31185"/>
<evidence type="ECO:0000313" key="2">
    <source>
        <dbReference type="Proteomes" id="UP000076925"/>
    </source>
</evidence>
<reference evidence="1 2" key="1">
    <citation type="journal article" date="2013" name="Genome Biol. Evol.">
        <title>Genomes of Stigonematalean cyanobacteria (subsection V) and the evolution of oxygenic photosynthesis from prokaryotes to plastids.</title>
        <authorList>
            <person name="Dagan T."/>
            <person name="Roettger M."/>
            <person name="Stucken K."/>
            <person name="Landan G."/>
            <person name="Koch R."/>
            <person name="Major P."/>
            <person name="Gould S.B."/>
            <person name="Goremykin V.V."/>
            <person name="Rippka R."/>
            <person name="Tandeau de Marsac N."/>
            <person name="Gugger M."/>
            <person name="Lockhart P.J."/>
            <person name="Allen J.F."/>
            <person name="Brune I."/>
            <person name="Maus I."/>
            <person name="Puhler A."/>
            <person name="Martin W.F."/>
        </authorList>
    </citation>
    <scope>NUCLEOTIDE SEQUENCE [LARGE SCALE GENOMIC DNA]</scope>
    <source>
        <strain evidence="1 2">PCC 7110</strain>
    </source>
</reference>
<comment type="caution">
    <text evidence="1">The sequence shown here is derived from an EMBL/GenBank/DDBJ whole genome shotgun (WGS) entry which is preliminary data.</text>
</comment>
<organism evidence="1 2">
    <name type="scientific">Scytonema hofmannii PCC 7110</name>
    <dbReference type="NCBI Taxonomy" id="128403"/>
    <lineage>
        <taxon>Bacteria</taxon>
        <taxon>Bacillati</taxon>
        <taxon>Cyanobacteriota</taxon>
        <taxon>Cyanophyceae</taxon>
        <taxon>Nostocales</taxon>
        <taxon>Scytonemataceae</taxon>
        <taxon>Scytonema</taxon>
    </lineage>
</organism>
<dbReference type="Proteomes" id="UP000076925">
    <property type="component" value="Unassembled WGS sequence"/>
</dbReference>
<protein>
    <submittedName>
        <fullName evidence="1">Uncharacterized protein</fullName>
    </submittedName>
</protein>